<dbReference type="EMBL" id="JAGGLL010000073">
    <property type="protein sequence ID" value="MBP2024432.1"/>
    <property type="molecule type" value="Genomic_DNA"/>
</dbReference>
<dbReference type="NCBIfam" id="TIGR01784">
    <property type="entry name" value="T_den_put_tspse"/>
    <property type="match status" value="1"/>
</dbReference>
<reference evidence="2 3" key="1">
    <citation type="submission" date="2021-03" db="EMBL/GenBank/DDBJ databases">
        <title>Genomic Encyclopedia of Type Strains, Phase IV (KMG-IV): sequencing the most valuable type-strain genomes for metagenomic binning, comparative biology and taxonomic classification.</title>
        <authorList>
            <person name="Goeker M."/>
        </authorList>
    </citation>
    <scope>NUCLEOTIDE SEQUENCE [LARGE SCALE GENOMIC DNA]</scope>
    <source>
        <strain evidence="2 3">DSM 28650</strain>
    </source>
</reference>
<accession>A0ABS4K9H1</accession>
<dbReference type="RefSeq" id="WP_209650046.1">
    <property type="nucleotide sequence ID" value="NZ_JAGGLL010000073.1"/>
</dbReference>
<organism evidence="2 3">
    <name type="scientific">Clostridium punense</name>
    <dbReference type="NCBI Taxonomy" id="1054297"/>
    <lineage>
        <taxon>Bacteria</taxon>
        <taxon>Bacillati</taxon>
        <taxon>Bacillota</taxon>
        <taxon>Clostridia</taxon>
        <taxon>Eubacteriales</taxon>
        <taxon>Clostridiaceae</taxon>
        <taxon>Clostridium</taxon>
    </lineage>
</organism>
<dbReference type="Pfam" id="PF14261">
    <property type="entry name" value="DUF4351"/>
    <property type="match status" value="1"/>
</dbReference>
<sequence>MQYNNIIETYFVRETSDRYEEFLLKPKNDFVFKKIFGDVKNKDLLISLLNSILSDKVKDVTILNSELLKENIEDKKSVLDVRAITDVGHHIDIEIQVLRTVSMPERSLYYWSKLYIEQIAVGESYKKLKKTIAINIVDYDCINTNKYHNLFHIQEDETKLRLTDVLEIHFIELSKLKNINTMDNLYQWMNFIKGDSKEVILEMAKINRDIEKAYDILRTMSQDKEARALYLSREMALHDEATRREEALEEGRVTLLIKQLNRKFKDLPRDLEEKIKKLSEDKFEILSLDIFELNTIEDIYKYL</sequence>
<dbReference type="Pfam" id="PF12784">
    <property type="entry name" value="PDDEXK_2"/>
    <property type="match status" value="1"/>
</dbReference>
<gene>
    <name evidence="2" type="ORF">J2Z44_004301</name>
</gene>
<proteinExistence type="predicted"/>
<dbReference type="PANTHER" id="PTHR41317">
    <property type="entry name" value="PD-(D_E)XK NUCLEASE FAMILY TRANSPOSASE"/>
    <property type="match status" value="1"/>
</dbReference>
<keyword evidence="3" id="KW-1185">Reference proteome</keyword>
<dbReference type="Proteomes" id="UP001519308">
    <property type="component" value="Unassembled WGS sequence"/>
</dbReference>
<evidence type="ECO:0000259" key="1">
    <source>
        <dbReference type="Pfam" id="PF14261"/>
    </source>
</evidence>
<dbReference type="InterPro" id="IPR010106">
    <property type="entry name" value="RpnA"/>
</dbReference>
<evidence type="ECO:0000313" key="3">
    <source>
        <dbReference type="Proteomes" id="UP001519308"/>
    </source>
</evidence>
<dbReference type="PANTHER" id="PTHR41317:SF1">
    <property type="entry name" value="PD-(D_E)XK NUCLEASE FAMILY TRANSPOSASE"/>
    <property type="match status" value="1"/>
</dbReference>
<comment type="caution">
    <text evidence="2">The sequence shown here is derived from an EMBL/GenBank/DDBJ whole genome shotgun (WGS) entry which is preliminary data.</text>
</comment>
<feature type="domain" description="DUF4351" evidence="1">
    <location>
        <begin position="245"/>
        <end position="303"/>
    </location>
</feature>
<name>A0ABS4K9H1_9CLOT</name>
<evidence type="ECO:0000313" key="2">
    <source>
        <dbReference type="EMBL" id="MBP2024432.1"/>
    </source>
</evidence>
<dbReference type="InterPro" id="IPR025587">
    <property type="entry name" value="DUF4351"/>
</dbReference>
<protein>
    <submittedName>
        <fullName evidence="2">Transposase/invertase (TIGR01784 family)</fullName>
    </submittedName>
</protein>